<dbReference type="Pfam" id="PF01565">
    <property type="entry name" value="FAD_binding_4"/>
    <property type="match status" value="1"/>
</dbReference>
<evidence type="ECO:0000256" key="11">
    <source>
        <dbReference type="ARBA" id="ARBA00022984"/>
    </source>
</evidence>
<evidence type="ECO:0000256" key="8">
    <source>
        <dbReference type="ARBA" id="ARBA00022827"/>
    </source>
</evidence>
<keyword evidence="6 16" id="KW-0132">Cell division</keyword>
<keyword evidence="11 16" id="KW-0573">Peptidoglycan synthesis</keyword>
<comment type="catalytic activity">
    <reaction evidence="15 16">
        <text>UDP-N-acetyl-alpha-D-muramate + NADP(+) = UDP-N-acetyl-3-O-(1-carboxyvinyl)-alpha-D-glucosamine + NADPH + H(+)</text>
        <dbReference type="Rhea" id="RHEA:12248"/>
        <dbReference type="ChEBI" id="CHEBI:15378"/>
        <dbReference type="ChEBI" id="CHEBI:57783"/>
        <dbReference type="ChEBI" id="CHEBI:58349"/>
        <dbReference type="ChEBI" id="CHEBI:68483"/>
        <dbReference type="ChEBI" id="CHEBI:70757"/>
        <dbReference type="EC" id="1.3.1.98"/>
    </reaction>
</comment>
<dbReference type="InterPro" id="IPR011601">
    <property type="entry name" value="MurB_C"/>
</dbReference>
<comment type="subcellular location">
    <subcellularLocation>
        <location evidence="3 16">Cytoplasm</location>
    </subcellularLocation>
</comment>
<protein>
    <recommendedName>
        <fullName evidence="16">UDP-N-acetylenolpyruvoylglucosamine reductase</fullName>
        <ecNumber evidence="16">1.3.1.98</ecNumber>
    </recommendedName>
    <alternativeName>
        <fullName evidence="16">UDP-N-acetylmuramate dehydrogenase</fullName>
    </alternativeName>
</protein>
<keyword evidence="8 16" id="KW-0274">FAD</keyword>
<comment type="function">
    <text evidence="2 16">Cell wall formation.</text>
</comment>
<evidence type="ECO:0000256" key="16">
    <source>
        <dbReference type="HAMAP-Rule" id="MF_00037"/>
    </source>
</evidence>
<evidence type="ECO:0000259" key="17">
    <source>
        <dbReference type="PROSITE" id="PS51387"/>
    </source>
</evidence>
<evidence type="ECO:0000256" key="7">
    <source>
        <dbReference type="ARBA" id="ARBA00022630"/>
    </source>
</evidence>
<organism evidence="18 19">
    <name type="scientific">Candidatus Gottesmanbacteria bacterium GW2011_GWB1_44_11c</name>
    <dbReference type="NCBI Taxonomy" id="1618447"/>
    <lineage>
        <taxon>Bacteria</taxon>
        <taxon>Candidatus Gottesmaniibacteriota</taxon>
    </lineage>
</organism>
<evidence type="ECO:0000256" key="6">
    <source>
        <dbReference type="ARBA" id="ARBA00022618"/>
    </source>
</evidence>
<dbReference type="PANTHER" id="PTHR21071">
    <property type="entry name" value="UDP-N-ACETYLENOLPYRUVOYLGLUCOSAMINE REDUCTASE"/>
    <property type="match status" value="1"/>
</dbReference>
<dbReference type="Pfam" id="PF02873">
    <property type="entry name" value="MurB_C"/>
    <property type="match status" value="1"/>
</dbReference>
<evidence type="ECO:0000256" key="3">
    <source>
        <dbReference type="ARBA" id="ARBA00004496"/>
    </source>
</evidence>
<dbReference type="InterPro" id="IPR036635">
    <property type="entry name" value="MurB_C_sf"/>
</dbReference>
<keyword evidence="14 16" id="KW-0961">Cell wall biogenesis/degradation</keyword>
<dbReference type="InterPro" id="IPR006094">
    <property type="entry name" value="Oxid_FAD_bind_N"/>
</dbReference>
<dbReference type="NCBIfam" id="TIGR00179">
    <property type="entry name" value="murB"/>
    <property type="match status" value="1"/>
</dbReference>
<comment type="caution">
    <text evidence="18">The sequence shown here is derived from an EMBL/GenBank/DDBJ whole genome shotgun (WGS) entry which is preliminary data.</text>
</comment>
<dbReference type="SUPFAM" id="SSF56176">
    <property type="entry name" value="FAD-binding/transporter-associated domain-like"/>
    <property type="match status" value="1"/>
</dbReference>
<name>A0A0G1GX12_9BACT</name>
<keyword evidence="7 16" id="KW-0285">Flavoprotein</keyword>
<dbReference type="InterPro" id="IPR016169">
    <property type="entry name" value="FAD-bd_PCMH_sub2"/>
</dbReference>
<comment type="pathway">
    <text evidence="4 16">Cell wall biogenesis; peptidoglycan biosynthesis.</text>
</comment>
<feature type="domain" description="FAD-binding PCMH-type" evidence="17">
    <location>
        <begin position="30"/>
        <end position="208"/>
    </location>
</feature>
<dbReference type="GO" id="GO:0051301">
    <property type="term" value="P:cell division"/>
    <property type="evidence" value="ECO:0007669"/>
    <property type="project" value="UniProtKB-KW"/>
</dbReference>
<dbReference type="GO" id="GO:0071555">
    <property type="term" value="P:cell wall organization"/>
    <property type="evidence" value="ECO:0007669"/>
    <property type="project" value="UniProtKB-KW"/>
</dbReference>
<dbReference type="InterPro" id="IPR016167">
    <property type="entry name" value="FAD-bd_PCMH_sub1"/>
</dbReference>
<comment type="caution">
    <text evidence="16">Lacks conserved residue(s) required for the propagation of feature annotation.</text>
</comment>
<dbReference type="AlphaFoldDB" id="A0A0G1GX12"/>
<evidence type="ECO:0000256" key="5">
    <source>
        <dbReference type="ARBA" id="ARBA00022490"/>
    </source>
</evidence>
<dbReference type="InterPro" id="IPR003170">
    <property type="entry name" value="MurB"/>
</dbReference>
<evidence type="ECO:0000256" key="9">
    <source>
        <dbReference type="ARBA" id="ARBA00022857"/>
    </source>
</evidence>
<dbReference type="InterPro" id="IPR016166">
    <property type="entry name" value="FAD-bd_PCMH"/>
</dbReference>
<keyword evidence="10 16" id="KW-0133">Cell shape</keyword>
<dbReference type="Gene3D" id="3.30.43.10">
    <property type="entry name" value="Uridine Diphospho-n-acetylenolpyruvylglucosamine Reductase, domain 2"/>
    <property type="match status" value="1"/>
</dbReference>
<evidence type="ECO:0000256" key="13">
    <source>
        <dbReference type="ARBA" id="ARBA00023306"/>
    </source>
</evidence>
<dbReference type="GO" id="GO:0071949">
    <property type="term" value="F:FAD binding"/>
    <property type="evidence" value="ECO:0007669"/>
    <property type="project" value="InterPro"/>
</dbReference>
<dbReference type="NCBIfam" id="NF010480">
    <property type="entry name" value="PRK13905.1"/>
    <property type="match status" value="1"/>
</dbReference>
<dbReference type="GO" id="GO:0005829">
    <property type="term" value="C:cytosol"/>
    <property type="evidence" value="ECO:0007669"/>
    <property type="project" value="TreeGrafter"/>
</dbReference>
<dbReference type="GO" id="GO:0008360">
    <property type="term" value="P:regulation of cell shape"/>
    <property type="evidence" value="ECO:0007669"/>
    <property type="project" value="UniProtKB-KW"/>
</dbReference>
<keyword evidence="12 16" id="KW-0560">Oxidoreductase</keyword>
<evidence type="ECO:0000256" key="12">
    <source>
        <dbReference type="ARBA" id="ARBA00023002"/>
    </source>
</evidence>
<evidence type="ECO:0000313" key="18">
    <source>
        <dbReference type="EMBL" id="KKT38758.1"/>
    </source>
</evidence>
<dbReference type="Gene3D" id="3.90.78.10">
    <property type="entry name" value="UDP-N-acetylenolpyruvoylglucosamine reductase, C-terminal domain"/>
    <property type="match status" value="1"/>
</dbReference>
<dbReference type="PATRIC" id="fig|1618447.3.peg.252"/>
<dbReference type="EC" id="1.3.1.98" evidence="16"/>
<evidence type="ECO:0000256" key="1">
    <source>
        <dbReference type="ARBA" id="ARBA00001974"/>
    </source>
</evidence>
<gene>
    <name evidence="16" type="primary">murB</name>
    <name evidence="18" type="ORF">UW22_C0006G0024</name>
</gene>
<evidence type="ECO:0000313" key="19">
    <source>
        <dbReference type="Proteomes" id="UP000034617"/>
    </source>
</evidence>
<dbReference type="PROSITE" id="PS51387">
    <property type="entry name" value="FAD_PCMH"/>
    <property type="match status" value="1"/>
</dbReference>
<proteinExistence type="inferred from homology"/>
<dbReference type="Gene3D" id="3.30.465.10">
    <property type="match status" value="1"/>
</dbReference>
<dbReference type="GO" id="GO:0009252">
    <property type="term" value="P:peptidoglycan biosynthetic process"/>
    <property type="evidence" value="ECO:0007669"/>
    <property type="project" value="UniProtKB-UniRule"/>
</dbReference>
<evidence type="ECO:0000256" key="2">
    <source>
        <dbReference type="ARBA" id="ARBA00003921"/>
    </source>
</evidence>
<comment type="cofactor">
    <cofactor evidence="1 16">
        <name>FAD</name>
        <dbReference type="ChEBI" id="CHEBI:57692"/>
    </cofactor>
</comment>
<evidence type="ECO:0000256" key="10">
    <source>
        <dbReference type="ARBA" id="ARBA00022960"/>
    </source>
</evidence>
<sequence>MNTAYEELKKQFRDRIKEHELLAPYTTYKVGGPADLFFTTATADEFVEIVVAVRKLDIPFFILGGGSNILIGDGGFRGLVIKNNSSGITIRGMKGKVKGDNKESLVFVEADSGVPMNKLVRFTIEEGLSGLEMHLGLPGSVGGAVYMNSKWTKPTGSVGDRLYQATIMTPAGKLKNVNQDYFNFSYGKSSLQRSDDMLVSVVFALKQENKDMLWQRANDSITYRRETQPQGVRTAGCVFKNISSAEALTCGTPDHATSAGFLLDKSGCKGMKAGGAEVSTAHANFIITHQGAKASDVIKLIGIMKKNVKQKFGVTLKEEIQMIGEFT</sequence>
<feature type="active site" description="Proton donor" evidence="16">
    <location>
        <position position="237"/>
    </location>
</feature>
<evidence type="ECO:0000256" key="4">
    <source>
        <dbReference type="ARBA" id="ARBA00004752"/>
    </source>
</evidence>
<dbReference type="GO" id="GO:0008762">
    <property type="term" value="F:UDP-N-acetylmuramate dehydrogenase activity"/>
    <property type="evidence" value="ECO:0007669"/>
    <property type="project" value="UniProtKB-UniRule"/>
</dbReference>
<dbReference type="UniPathway" id="UPA00219"/>
<feature type="active site" evidence="16">
    <location>
        <position position="319"/>
    </location>
</feature>
<keyword evidence="5 16" id="KW-0963">Cytoplasm</keyword>
<dbReference type="PANTHER" id="PTHR21071:SF4">
    <property type="entry name" value="UDP-N-ACETYLENOLPYRUVOYLGLUCOSAMINE REDUCTASE"/>
    <property type="match status" value="1"/>
</dbReference>
<evidence type="ECO:0000256" key="14">
    <source>
        <dbReference type="ARBA" id="ARBA00023316"/>
    </source>
</evidence>
<keyword evidence="9 16" id="KW-0521">NADP</keyword>
<evidence type="ECO:0000256" key="15">
    <source>
        <dbReference type="ARBA" id="ARBA00048914"/>
    </source>
</evidence>
<dbReference type="EMBL" id="LCHM01000006">
    <property type="protein sequence ID" value="KKT38758.1"/>
    <property type="molecule type" value="Genomic_DNA"/>
</dbReference>
<dbReference type="Proteomes" id="UP000034617">
    <property type="component" value="Unassembled WGS sequence"/>
</dbReference>
<accession>A0A0G1GX12</accession>
<dbReference type="HAMAP" id="MF_00037">
    <property type="entry name" value="MurB"/>
    <property type="match status" value="1"/>
</dbReference>
<dbReference type="SUPFAM" id="SSF56194">
    <property type="entry name" value="Uridine diphospho-N-Acetylenolpyruvylglucosamine reductase, MurB, C-terminal domain"/>
    <property type="match status" value="1"/>
</dbReference>
<dbReference type="InterPro" id="IPR036318">
    <property type="entry name" value="FAD-bd_PCMH-like_sf"/>
</dbReference>
<keyword evidence="13 16" id="KW-0131">Cell cycle</keyword>
<reference evidence="18 19" key="1">
    <citation type="journal article" date="2015" name="Nature">
        <title>rRNA introns, odd ribosomes, and small enigmatic genomes across a large radiation of phyla.</title>
        <authorList>
            <person name="Brown C.T."/>
            <person name="Hug L.A."/>
            <person name="Thomas B.C."/>
            <person name="Sharon I."/>
            <person name="Castelle C.J."/>
            <person name="Singh A."/>
            <person name="Wilkins M.J."/>
            <person name="Williams K.H."/>
            <person name="Banfield J.F."/>
        </authorList>
    </citation>
    <scope>NUCLEOTIDE SEQUENCE [LARGE SCALE GENOMIC DNA]</scope>
</reference>
<comment type="similarity">
    <text evidence="16">Belongs to the MurB family.</text>
</comment>